<dbReference type="PROSITE" id="PS50995">
    <property type="entry name" value="HTH_MARR_2"/>
    <property type="match status" value="1"/>
</dbReference>
<sequence>MRMSSQSPTELVTSSTGYLMLRLGEFLRERTETLLGQWNLSARDLRVLGFAAARSMSQRELAEAAGLDRTTMVGVLDRLESIGYARRERDEHDRRRFLVAVTEAGARTLEQAVAELATAQADFLAPFTPEERRQFHAMVERLFRAHDPSCDPA</sequence>
<dbReference type="InterPro" id="IPR039422">
    <property type="entry name" value="MarR/SlyA-like"/>
</dbReference>
<accession>A0A516NHC4</accession>
<dbReference type="AlphaFoldDB" id="A0A516NHC4"/>
<dbReference type="InterPro" id="IPR036390">
    <property type="entry name" value="WH_DNA-bd_sf"/>
</dbReference>
<gene>
    <name evidence="2" type="ORF">FOH10_05665</name>
</gene>
<dbReference type="SUPFAM" id="SSF46785">
    <property type="entry name" value="Winged helix' DNA-binding domain"/>
    <property type="match status" value="1"/>
</dbReference>
<reference evidence="2 3" key="1">
    <citation type="submission" date="2019-07" db="EMBL/GenBank/DDBJ databases">
        <title>Complete Genome Sequence and Methylome Analysis of Nocardia otitidis-caviarum NEB252.</title>
        <authorList>
            <person name="Fomenkov A."/>
            <person name="Anton B.P."/>
            <person name="Vincze T."/>
            <person name="Roberts R.J."/>
        </authorList>
    </citation>
    <scope>NUCLEOTIDE SEQUENCE [LARGE SCALE GENOMIC DNA]</scope>
    <source>
        <strain evidence="2 3">NEB252</strain>
    </source>
</reference>
<dbReference type="PANTHER" id="PTHR33164">
    <property type="entry name" value="TRANSCRIPTIONAL REGULATOR, MARR FAMILY"/>
    <property type="match status" value="1"/>
</dbReference>
<dbReference type="InterPro" id="IPR036388">
    <property type="entry name" value="WH-like_DNA-bd_sf"/>
</dbReference>
<dbReference type="EMBL" id="CP041695">
    <property type="protein sequence ID" value="QDP78306.1"/>
    <property type="molecule type" value="Genomic_DNA"/>
</dbReference>
<dbReference type="Proteomes" id="UP000317039">
    <property type="component" value="Chromosome"/>
</dbReference>
<dbReference type="GO" id="GO:0003700">
    <property type="term" value="F:DNA-binding transcription factor activity"/>
    <property type="evidence" value="ECO:0007669"/>
    <property type="project" value="InterPro"/>
</dbReference>
<dbReference type="KEGG" id="nod:FOH10_05665"/>
<dbReference type="GO" id="GO:0006950">
    <property type="term" value="P:response to stress"/>
    <property type="evidence" value="ECO:0007669"/>
    <property type="project" value="TreeGrafter"/>
</dbReference>
<organism evidence="2 3">
    <name type="scientific">Nocardia otitidiscaviarum</name>
    <dbReference type="NCBI Taxonomy" id="1823"/>
    <lineage>
        <taxon>Bacteria</taxon>
        <taxon>Bacillati</taxon>
        <taxon>Actinomycetota</taxon>
        <taxon>Actinomycetes</taxon>
        <taxon>Mycobacteriales</taxon>
        <taxon>Nocardiaceae</taxon>
        <taxon>Nocardia</taxon>
    </lineage>
</organism>
<protein>
    <submittedName>
        <fullName evidence="2">MarR family transcriptional regulator</fullName>
    </submittedName>
</protein>
<evidence type="ECO:0000313" key="2">
    <source>
        <dbReference type="EMBL" id="QDP78306.1"/>
    </source>
</evidence>
<evidence type="ECO:0000259" key="1">
    <source>
        <dbReference type="PROSITE" id="PS50995"/>
    </source>
</evidence>
<dbReference type="Pfam" id="PF12802">
    <property type="entry name" value="MarR_2"/>
    <property type="match status" value="1"/>
</dbReference>
<feature type="domain" description="HTH marR-type" evidence="1">
    <location>
        <begin position="13"/>
        <end position="144"/>
    </location>
</feature>
<proteinExistence type="predicted"/>
<name>A0A516NHC4_9NOCA</name>
<dbReference type="InterPro" id="IPR000835">
    <property type="entry name" value="HTH_MarR-typ"/>
</dbReference>
<dbReference type="SMART" id="SM00347">
    <property type="entry name" value="HTH_MARR"/>
    <property type="match status" value="1"/>
</dbReference>
<dbReference type="Gene3D" id="1.10.10.10">
    <property type="entry name" value="Winged helix-like DNA-binding domain superfamily/Winged helix DNA-binding domain"/>
    <property type="match status" value="1"/>
</dbReference>
<dbReference type="PRINTS" id="PR00598">
    <property type="entry name" value="HTHMARR"/>
</dbReference>
<evidence type="ECO:0000313" key="3">
    <source>
        <dbReference type="Proteomes" id="UP000317039"/>
    </source>
</evidence>
<dbReference type="PANTHER" id="PTHR33164:SF95">
    <property type="entry name" value="TRANSCRIPTIONAL REGULATOR"/>
    <property type="match status" value="1"/>
</dbReference>